<evidence type="ECO:0000256" key="1">
    <source>
        <dbReference type="ARBA" id="ARBA00002778"/>
    </source>
</evidence>
<evidence type="ECO:0000256" key="4">
    <source>
        <dbReference type="ARBA" id="ARBA00022490"/>
    </source>
</evidence>
<evidence type="ECO:0000256" key="2">
    <source>
        <dbReference type="ARBA" id="ARBA00004496"/>
    </source>
</evidence>
<dbReference type="WBParaSite" id="NBR_0000771101-mRNA-1">
    <property type="protein sequence ID" value="NBR_0000771101-mRNA-1"/>
    <property type="gene ID" value="NBR_0000771101"/>
</dbReference>
<evidence type="ECO:0000256" key="7">
    <source>
        <dbReference type="ARBA" id="ARBA00022691"/>
    </source>
</evidence>
<dbReference type="STRING" id="27835.A0A0N4XXJ2"/>
<dbReference type="InterPro" id="IPR011671">
    <property type="entry name" value="tRNA_uracil_MeTrfase"/>
</dbReference>
<comment type="subcellular location">
    <subcellularLocation>
        <location evidence="2 10">Cytoplasm</location>
    </subcellularLocation>
</comment>
<sequence length="494" mass="56611">MLWRTLCDDTANYEFPVIVQDYFDKVISIWRTQCQSVNRRLFGTVLVENGTEEYKTLVHQGLRLVNGDIEPQNCEVRKLISKNPTFSKSAHEVSFSDGEDVVFVPVYEDSDPKKVVHIPFPYKIGCSQASDSSLRLVIAVPANVPDSECRWISTKMFPALLKWLRFIDPKKVVRKTNSLVDLEEYSKRYQRLKENFGRQLVEKWTERTDPKKFVFEDCGIATYLLELWRKRCFTPNKFADLGCGNGLLVYLLNKEGVNGVGIDLRKRKIWSEQLSDTNLIEAAVDPSKESTCVPDDVDFLIGNHTDELTPWIPVMAARRHCGFFVLPCCPFNFHGKYVSRPGDTGSQYDSFLKFVREVCQRLGFVVEEDRLSIPSTKRLCYMGSIPPEGLVPNIEEVIEELTSGSKNDFVPRSKTEQVRNCLNVPKDTRLNLTRFFFAKLLEKDDTVKDGWRCGGAIEIGELAALLTQEQKQLMKQQCGGLQTFLRNQHQVFKV</sequence>
<reference evidence="13" key="1">
    <citation type="submission" date="2017-02" db="UniProtKB">
        <authorList>
            <consortium name="WormBaseParasite"/>
        </authorList>
    </citation>
    <scope>IDENTIFICATION</scope>
</reference>
<dbReference type="EMBL" id="UYSL01019917">
    <property type="protein sequence ID" value="VDL71301.1"/>
    <property type="molecule type" value="Genomic_DNA"/>
</dbReference>
<comment type="similarity">
    <text evidence="3 10">Belongs to the TRM44 family.</text>
</comment>
<keyword evidence="7 10" id="KW-0949">S-adenosyl-L-methionine</keyword>
<dbReference type="GO" id="GO:0030488">
    <property type="term" value="P:tRNA methylation"/>
    <property type="evidence" value="ECO:0007669"/>
    <property type="project" value="UniProtKB-UniRule"/>
</dbReference>
<dbReference type="AlphaFoldDB" id="A0A0N4XXJ2"/>
<comment type="catalytic activity">
    <reaction evidence="9 10">
        <text>uridine(44) in tRNA(Ser) + S-adenosyl-L-methionine = 2'-O-methyluridine(44) in tRNA(Ser) + S-adenosyl-L-homocysteine + H(+)</text>
        <dbReference type="Rhea" id="RHEA:43100"/>
        <dbReference type="Rhea" id="RHEA-COMP:10339"/>
        <dbReference type="Rhea" id="RHEA-COMP:10340"/>
        <dbReference type="ChEBI" id="CHEBI:15378"/>
        <dbReference type="ChEBI" id="CHEBI:57856"/>
        <dbReference type="ChEBI" id="CHEBI:59789"/>
        <dbReference type="ChEBI" id="CHEBI:65315"/>
        <dbReference type="ChEBI" id="CHEBI:74478"/>
        <dbReference type="EC" id="2.1.1.211"/>
    </reaction>
</comment>
<evidence type="ECO:0000256" key="10">
    <source>
        <dbReference type="RuleBase" id="RU368004"/>
    </source>
</evidence>
<evidence type="ECO:0000256" key="8">
    <source>
        <dbReference type="ARBA" id="ARBA00022694"/>
    </source>
</evidence>
<name>A0A0N4XXJ2_NIPBR</name>
<dbReference type="PANTHER" id="PTHR21210:SF0">
    <property type="entry name" value="TRNA (URACIL-O(2)-)-METHYLTRANSFERASE-RELATED"/>
    <property type="match status" value="1"/>
</dbReference>
<dbReference type="EC" id="2.1.1.211" evidence="10"/>
<gene>
    <name evidence="11" type="ORF">NBR_LOCUS7712</name>
</gene>
<evidence type="ECO:0000313" key="12">
    <source>
        <dbReference type="Proteomes" id="UP000271162"/>
    </source>
</evidence>
<proteinExistence type="inferred from homology"/>
<keyword evidence="4 10" id="KW-0963">Cytoplasm</keyword>
<dbReference type="OMA" id="PCCPFEF"/>
<evidence type="ECO:0000256" key="6">
    <source>
        <dbReference type="ARBA" id="ARBA00022679"/>
    </source>
</evidence>
<comment type="function">
    <text evidence="10">Adenosyl-L-methionine (AdoMet)-dependent tRNA (uracil-O(2)-)-methyltransferase.</text>
</comment>
<evidence type="ECO:0000256" key="3">
    <source>
        <dbReference type="ARBA" id="ARBA00009056"/>
    </source>
</evidence>
<organism evidence="13">
    <name type="scientific">Nippostrongylus brasiliensis</name>
    <name type="common">Rat hookworm</name>
    <dbReference type="NCBI Taxonomy" id="27835"/>
    <lineage>
        <taxon>Eukaryota</taxon>
        <taxon>Metazoa</taxon>
        <taxon>Ecdysozoa</taxon>
        <taxon>Nematoda</taxon>
        <taxon>Chromadorea</taxon>
        <taxon>Rhabditida</taxon>
        <taxon>Rhabditina</taxon>
        <taxon>Rhabditomorpha</taxon>
        <taxon>Strongyloidea</taxon>
        <taxon>Heligmosomidae</taxon>
        <taxon>Nippostrongylus</taxon>
    </lineage>
</organism>
<dbReference type="Proteomes" id="UP000271162">
    <property type="component" value="Unassembled WGS sequence"/>
</dbReference>
<evidence type="ECO:0000313" key="11">
    <source>
        <dbReference type="EMBL" id="VDL71301.1"/>
    </source>
</evidence>
<keyword evidence="6 10" id="KW-0808">Transferase</keyword>
<protein>
    <recommendedName>
        <fullName evidence="10">tRNA (uracil-O(2)-)-methyltransferase</fullName>
        <ecNumber evidence="10">2.1.1.211</ecNumber>
    </recommendedName>
</protein>
<keyword evidence="12" id="KW-1185">Reference proteome</keyword>
<dbReference type="PANTHER" id="PTHR21210">
    <property type="entry name" value="TRNA (URACIL-O(2)-)-METHYLTRANSFERASE-RELATED"/>
    <property type="match status" value="1"/>
</dbReference>
<keyword evidence="8 10" id="KW-0819">tRNA processing</keyword>
<accession>A0A0N4XXJ2</accession>
<comment type="function">
    <text evidence="1">Probable adenosyl-L-methionine (AdoMet)-dependent tRNA (uracil-O(2)-)-methyltransferase.</text>
</comment>
<dbReference type="Gene3D" id="3.40.50.150">
    <property type="entry name" value="Vaccinia Virus protein VP39"/>
    <property type="match status" value="1"/>
</dbReference>
<dbReference type="Pfam" id="PF07757">
    <property type="entry name" value="AdoMet_MTase"/>
    <property type="match status" value="1"/>
</dbReference>
<dbReference type="GO" id="GO:0141101">
    <property type="term" value="F:tRNA(Ser) (uridine(44)-2'-O-)-methyltransferase activity"/>
    <property type="evidence" value="ECO:0007669"/>
    <property type="project" value="UniProtKB-EC"/>
</dbReference>
<evidence type="ECO:0000256" key="5">
    <source>
        <dbReference type="ARBA" id="ARBA00022603"/>
    </source>
</evidence>
<reference evidence="11 12" key="2">
    <citation type="submission" date="2018-11" db="EMBL/GenBank/DDBJ databases">
        <authorList>
            <consortium name="Pathogen Informatics"/>
        </authorList>
    </citation>
    <scope>NUCLEOTIDE SEQUENCE [LARGE SCALE GENOMIC DNA]</scope>
</reference>
<dbReference type="InterPro" id="IPR029063">
    <property type="entry name" value="SAM-dependent_MTases_sf"/>
</dbReference>
<evidence type="ECO:0000313" key="13">
    <source>
        <dbReference type="WBParaSite" id="NBR_0000771101-mRNA-1"/>
    </source>
</evidence>
<dbReference type="GO" id="GO:0005737">
    <property type="term" value="C:cytoplasm"/>
    <property type="evidence" value="ECO:0007669"/>
    <property type="project" value="UniProtKB-SubCell"/>
</dbReference>
<keyword evidence="5 10" id="KW-0489">Methyltransferase</keyword>
<dbReference type="SUPFAM" id="SSF53335">
    <property type="entry name" value="S-adenosyl-L-methionine-dependent methyltransferases"/>
    <property type="match status" value="1"/>
</dbReference>
<evidence type="ECO:0000256" key="9">
    <source>
        <dbReference type="ARBA" id="ARBA00047957"/>
    </source>
</evidence>